<reference evidence="1 2" key="1">
    <citation type="submission" date="2016-04" db="EMBL/GenBank/DDBJ databases">
        <title>A degradative enzymes factory behind the ericoid mycorrhizal symbiosis.</title>
        <authorList>
            <consortium name="DOE Joint Genome Institute"/>
            <person name="Martino E."/>
            <person name="Morin E."/>
            <person name="Grelet G."/>
            <person name="Kuo A."/>
            <person name="Kohler A."/>
            <person name="Daghino S."/>
            <person name="Barry K."/>
            <person name="Choi C."/>
            <person name="Cichocki N."/>
            <person name="Clum A."/>
            <person name="Copeland A."/>
            <person name="Hainaut M."/>
            <person name="Haridas S."/>
            <person name="Labutti K."/>
            <person name="Lindquist E."/>
            <person name="Lipzen A."/>
            <person name="Khouja H.-R."/>
            <person name="Murat C."/>
            <person name="Ohm R."/>
            <person name="Olson A."/>
            <person name="Spatafora J."/>
            <person name="Veneault-Fourrey C."/>
            <person name="Henrissat B."/>
            <person name="Grigoriev I."/>
            <person name="Martin F."/>
            <person name="Perotto S."/>
        </authorList>
    </citation>
    <scope>NUCLEOTIDE SEQUENCE [LARGE SCALE GENOMIC DNA]</scope>
    <source>
        <strain evidence="1 2">F</strain>
    </source>
</reference>
<name>A0A2J6RNM5_HYAVF</name>
<proteinExistence type="predicted"/>
<evidence type="ECO:0000313" key="2">
    <source>
        <dbReference type="Proteomes" id="UP000235786"/>
    </source>
</evidence>
<organism evidence="1 2">
    <name type="scientific">Hyaloscypha variabilis (strain UAMH 11265 / GT02V1 / F)</name>
    <name type="common">Meliniomyces variabilis</name>
    <dbReference type="NCBI Taxonomy" id="1149755"/>
    <lineage>
        <taxon>Eukaryota</taxon>
        <taxon>Fungi</taxon>
        <taxon>Dikarya</taxon>
        <taxon>Ascomycota</taxon>
        <taxon>Pezizomycotina</taxon>
        <taxon>Leotiomycetes</taxon>
        <taxon>Helotiales</taxon>
        <taxon>Hyaloscyphaceae</taxon>
        <taxon>Hyaloscypha</taxon>
        <taxon>Hyaloscypha variabilis</taxon>
    </lineage>
</organism>
<dbReference type="Proteomes" id="UP000235786">
    <property type="component" value="Unassembled WGS sequence"/>
</dbReference>
<dbReference type="EMBL" id="KZ613946">
    <property type="protein sequence ID" value="PMD40125.1"/>
    <property type="molecule type" value="Genomic_DNA"/>
</dbReference>
<protein>
    <submittedName>
        <fullName evidence="1">Uncharacterized protein</fullName>
    </submittedName>
</protein>
<dbReference type="OrthoDB" id="5402392at2759"/>
<dbReference type="AlphaFoldDB" id="A0A2J6RNM5"/>
<evidence type="ECO:0000313" key="1">
    <source>
        <dbReference type="EMBL" id="PMD40125.1"/>
    </source>
</evidence>
<accession>A0A2J6RNM5</accession>
<keyword evidence="2" id="KW-1185">Reference proteome</keyword>
<gene>
    <name evidence="1" type="ORF">L207DRAFT_513076</name>
</gene>
<sequence>MEDYNILPEPLKKFGRSLDPFIKKRQEVAQIRKILSSHLSVHLNVDGGLRPLSLVDPTSSIDAAPHGVRGNQKEYLRCVRANIKARKEFSKARKDHYGRQDGQVPSVGMREHLASQDGTGSSLRSFLDLVQQRQKHERLRIIEDYIEMLNQKPAAVVGHLDAQEVLKDVETQPKVPPEVINASPSSRIVGGRDLTVLVDQLEKSVLRAKMLLQKEQKLFAKYQAESANLSVRRGSRFQAVDATRQELINWIECELGKTGDGPLEAEEIHGPTTSVKQGEEYMSTELTSIQRQYARYTKARQTLITAYSITFEPSPLAEPHQDIGPQQTTEELQNTSGMNQAIYPYLETTLMVSSEQKEIIQQKSHVTITLSKQLKEGSQGLDRLADESHLLPTYPISAPGSQRKGLEGAVSFGEQMSNHEKPDSSLRARAWVFASESANYALEEAVSERLEEGAKAISEAGETMSGLEVLFGREGKDDLWGTLDGNLGVIKEEIGSQSREG</sequence>